<evidence type="ECO:0000313" key="3">
    <source>
        <dbReference type="Proteomes" id="UP000662986"/>
    </source>
</evidence>
<name>A0A974W8Q2_9NOCA</name>
<dbReference type="RefSeq" id="WP_206009149.1">
    <property type="nucleotide sequence ID" value="NZ_CP070619.1"/>
</dbReference>
<organism evidence="2 3">
    <name type="scientific">Rhodococcus pseudokoreensis</name>
    <dbReference type="NCBI Taxonomy" id="2811421"/>
    <lineage>
        <taxon>Bacteria</taxon>
        <taxon>Bacillati</taxon>
        <taxon>Actinomycetota</taxon>
        <taxon>Actinomycetes</taxon>
        <taxon>Mycobacteriales</taxon>
        <taxon>Nocardiaceae</taxon>
        <taxon>Rhodococcus</taxon>
    </lineage>
</organism>
<evidence type="ECO:0000256" key="1">
    <source>
        <dbReference type="SAM" id="MobiDB-lite"/>
    </source>
</evidence>
<keyword evidence="3" id="KW-1185">Reference proteome</keyword>
<accession>A0A974W8Q2</accession>
<reference evidence="2 3" key="2">
    <citation type="journal article" date="2022" name="Arch. Microbiol.">
        <title>Rhodococcus pseudokoreensis sp. nov. isolated from the rhizosphere of young M26 apple rootstocks.</title>
        <authorList>
            <person name="Kampfer P."/>
            <person name="Glaeser S.P."/>
            <person name="Blom J."/>
            <person name="Wolf J."/>
            <person name="Benning S."/>
            <person name="Schloter M."/>
            <person name="Neumann-Schaal M."/>
        </authorList>
    </citation>
    <scope>NUCLEOTIDE SEQUENCE [LARGE SCALE GENOMIC DNA]</scope>
    <source>
        <strain evidence="2 3">R79</strain>
    </source>
</reference>
<sequence length="77" mass="8829">MSYYKQARRNSTAEQHFSRHSKRLTADLEMMRVLGLDDYLKREAVDDAATVRRLVLVRAAIGSTVERTTTPSGKDRM</sequence>
<protein>
    <submittedName>
        <fullName evidence="2">Uncharacterized protein</fullName>
    </submittedName>
</protein>
<dbReference type="EMBL" id="CP070619">
    <property type="protein sequence ID" value="QSE92690.1"/>
    <property type="molecule type" value="Genomic_DNA"/>
</dbReference>
<dbReference type="Proteomes" id="UP000662986">
    <property type="component" value="Chromosome"/>
</dbReference>
<proteinExistence type="predicted"/>
<evidence type="ECO:0000313" key="2">
    <source>
        <dbReference type="EMBL" id="QSE92690.1"/>
    </source>
</evidence>
<feature type="region of interest" description="Disordered" evidence="1">
    <location>
        <begin position="1"/>
        <end position="20"/>
    </location>
</feature>
<gene>
    <name evidence="2" type="ORF">JWS13_30815</name>
</gene>
<reference evidence="2 3" key="1">
    <citation type="journal article" date="2021" name="Microbiol. Resour. Announc.">
        <title>Complete Genome Sequences of Two Rhodococcus sp. Strains with Large and Linear Chromosomes, Isolated from Apple Rhizosphere.</title>
        <authorList>
            <person name="Benning S."/>
            <person name="Brugnone N."/>
            <person name="Siani R."/>
            <person name="Kublik S."/>
            <person name="Schloter M."/>
            <person name="Rad V."/>
        </authorList>
    </citation>
    <scope>NUCLEOTIDE SEQUENCE [LARGE SCALE GENOMIC DNA]</scope>
    <source>
        <strain evidence="2 3">R79</strain>
    </source>
</reference>